<evidence type="ECO:0000313" key="3">
    <source>
        <dbReference type="Proteomes" id="UP000198756"/>
    </source>
</evidence>
<keyword evidence="1" id="KW-1133">Transmembrane helix</keyword>
<accession>A0A1G5W2K6</accession>
<reference evidence="3" key="1">
    <citation type="submission" date="2016-10" db="EMBL/GenBank/DDBJ databases">
        <authorList>
            <person name="Varghese N."/>
            <person name="Submissions S."/>
        </authorList>
    </citation>
    <scope>NUCLEOTIDE SEQUENCE [LARGE SCALE GENOMIC DNA]</scope>
    <source>
        <strain evidence="3">DSM 22703</strain>
    </source>
</reference>
<dbReference type="RefSeq" id="WP_092728695.1">
    <property type="nucleotide sequence ID" value="NZ_FMXE01000005.1"/>
</dbReference>
<name>A0A1G5W2K6_9BACT</name>
<dbReference type="Proteomes" id="UP000198756">
    <property type="component" value="Unassembled WGS sequence"/>
</dbReference>
<evidence type="ECO:0000256" key="1">
    <source>
        <dbReference type="SAM" id="Phobius"/>
    </source>
</evidence>
<gene>
    <name evidence="2" type="ORF">SAMN03080617_00839</name>
</gene>
<sequence>MAQITEVFDITSLEKLIEGDRIIIKSKNNKLYHAYFKLVQGEMLMVTLWKEDSKKIDPPHAFQLPVSEIEHLKVIRVSAAATIPVVIISALGIFVVIVVIAWSTGGGFGW</sequence>
<keyword evidence="1" id="KW-0812">Transmembrane</keyword>
<proteinExistence type="predicted"/>
<dbReference type="AlphaFoldDB" id="A0A1G5W2K6"/>
<keyword evidence="1" id="KW-0472">Membrane</keyword>
<feature type="transmembrane region" description="Helical" evidence="1">
    <location>
        <begin position="79"/>
        <end position="102"/>
    </location>
</feature>
<dbReference type="EMBL" id="FMXE01000005">
    <property type="protein sequence ID" value="SDA51886.1"/>
    <property type="molecule type" value="Genomic_DNA"/>
</dbReference>
<organism evidence="2 3">
    <name type="scientific">Algoriphagus alkaliphilus</name>
    <dbReference type="NCBI Taxonomy" id="279824"/>
    <lineage>
        <taxon>Bacteria</taxon>
        <taxon>Pseudomonadati</taxon>
        <taxon>Bacteroidota</taxon>
        <taxon>Cytophagia</taxon>
        <taxon>Cytophagales</taxon>
        <taxon>Cyclobacteriaceae</taxon>
        <taxon>Algoriphagus</taxon>
    </lineage>
</organism>
<dbReference type="OrthoDB" id="827943at2"/>
<keyword evidence="3" id="KW-1185">Reference proteome</keyword>
<evidence type="ECO:0000313" key="2">
    <source>
        <dbReference type="EMBL" id="SDA51886.1"/>
    </source>
</evidence>
<protein>
    <submittedName>
        <fullName evidence="2">Uncharacterized protein</fullName>
    </submittedName>
</protein>